<dbReference type="PANTHER" id="PTHR43798">
    <property type="entry name" value="MONOACYLGLYCEROL LIPASE"/>
    <property type="match status" value="1"/>
</dbReference>
<name>A0ABU3BAS8_9GAMM</name>
<dbReference type="Proteomes" id="UP001259982">
    <property type="component" value="Unassembled WGS sequence"/>
</dbReference>
<dbReference type="InterPro" id="IPR050266">
    <property type="entry name" value="AB_hydrolase_sf"/>
</dbReference>
<dbReference type="Pfam" id="PF00561">
    <property type="entry name" value="Abhydrolase_1"/>
    <property type="match status" value="1"/>
</dbReference>
<proteinExistence type="predicted"/>
<organism evidence="2 3">
    <name type="scientific">Spectribacter acetivorans</name>
    <dbReference type="NCBI Taxonomy" id="3075603"/>
    <lineage>
        <taxon>Bacteria</taxon>
        <taxon>Pseudomonadati</taxon>
        <taxon>Pseudomonadota</taxon>
        <taxon>Gammaproteobacteria</taxon>
        <taxon>Salinisphaerales</taxon>
        <taxon>Salinisphaeraceae</taxon>
        <taxon>Spectribacter</taxon>
    </lineage>
</organism>
<gene>
    <name evidence="2" type="ORF">RM531_10640</name>
</gene>
<evidence type="ECO:0000313" key="2">
    <source>
        <dbReference type="EMBL" id="MDT0618932.1"/>
    </source>
</evidence>
<reference evidence="2 3" key="1">
    <citation type="submission" date="2023-09" db="EMBL/GenBank/DDBJ databases">
        <authorList>
            <person name="Rey-Velasco X."/>
        </authorList>
    </citation>
    <scope>NUCLEOTIDE SEQUENCE [LARGE SCALE GENOMIC DNA]</scope>
    <source>
        <strain evidence="2 3">P385</strain>
    </source>
</reference>
<evidence type="ECO:0000259" key="1">
    <source>
        <dbReference type="Pfam" id="PF00561"/>
    </source>
</evidence>
<dbReference type="Gene3D" id="3.40.50.1820">
    <property type="entry name" value="alpha/beta hydrolase"/>
    <property type="match status" value="1"/>
</dbReference>
<dbReference type="SUPFAM" id="SSF53474">
    <property type="entry name" value="alpha/beta-Hydrolases"/>
    <property type="match status" value="1"/>
</dbReference>
<protein>
    <submittedName>
        <fullName evidence="2">Alpha/beta hydrolase</fullName>
    </submittedName>
</protein>
<accession>A0ABU3BAS8</accession>
<dbReference type="InterPro" id="IPR029058">
    <property type="entry name" value="AB_hydrolase_fold"/>
</dbReference>
<comment type="caution">
    <text evidence="2">The sequence shown here is derived from an EMBL/GenBank/DDBJ whole genome shotgun (WGS) entry which is preliminary data.</text>
</comment>
<keyword evidence="2" id="KW-0378">Hydrolase</keyword>
<dbReference type="InterPro" id="IPR000073">
    <property type="entry name" value="AB_hydrolase_1"/>
</dbReference>
<keyword evidence="3" id="KW-1185">Reference proteome</keyword>
<feature type="domain" description="AB hydrolase-1" evidence="1">
    <location>
        <begin position="27"/>
        <end position="274"/>
    </location>
</feature>
<evidence type="ECO:0000313" key="3">
    <source>
        <dbReference type="Proteomes" id="UP001259982"/>
    </source>
</evidence>
<dbReference type="RefSeq" id="WP_311659204.1">
    <property type="nucleotide sequence ID" value="NZ_JAVRHY010000009.1"/>
</dbReference>
<sequence length="292" mass="31783">MSDSLRHIDVNGHRIAIAGHNEEADGPPLVVIHGVSLSLNVWPHALHHTLRHRRWYAVGLPAHFPSQPPAGFNDQPMPPSLFSHGLLEAIRAVIGNEAFTVMGHSTGGYSALAIAAEAPAQVRAVCAISPFAQGRWRGIIGLLQFLARIPGIGPGVCAAGLWLLARHSLIARVVTLFATTRPRAYWAWPPAADIARVMVADLRRGSVRALAHFFDEIHDHDIRSSLGAIKAPTLLIHGTADPIVPFDQSLLIQRFVPHAELLRLNGIGHMPFGEAGDDYAQPLEEWFDRVDA</sequence>
<dbReference type="GO" id="GO:0016787">
    <property type="term" value="F:hydrolase activity"/>
    <property type="evidence" value="ECO:0007669"/>
    <property type="project" value="UniProtKB-KW"/>
</dbReference>
<dbReference type="EMBL" id="JAVRHY010000009">
    <property type="protein sequence ID" value="MDT0618932.1"/>
    <property type="molecule type" value="Genomic_DNA"/>
</dbReference>